<dbReference type="InterPro" id="IPR056024">
    <property type="entry name" value="DUF7605"/>
</dbReference>
<dbReference type="Pfam" id="PF24564">
    <property type="entry name" value="DUF7605"/>
    <property type="match status" value="1"/>
</dbReference>
<gene>
    <name evidence="2" type="ORF">VTL71DRAFT_6190</name>
</gene>
<keyword evidence="3" id="KW-1185">Reference proteome</keyword>
<protein>
    <recommendedName>
        <fullName evidence="1">DUF7605 domain-containing protein</fullName>
    </recommendedName>
</protein>
<proteinExistence type="predicted"/>
<organism evidence="2 3">
    <name type="scientific">Oculimacula yallundae</name>
    <dbReference type="NCBI Taxonomy" id="86028"/>
    <lineage>
        <taxon>Eukaryota</taxon>
        <taxon>Fungi</taxon>
        <taxon>Dikarya</taxon>
        <taxon>Ascomycota</taxon>
        <taxon>Pezizomycotina</taxon>
        <taxon>Leotiomycetes</taxon>
        <taxon>Helotiales</taxon>
        <taxon>Ploettnerulaceae</taxon>
        <taxon>Oculimacula</taxon>
    </lineage>
</organism>
<reference evidence="2 3" key="1">
    <citation type="journal article" date="2024" name="Commun. Biol.">
        <title>Comparative genomic analysis of thermophilic fungi reveals convergent evolutionary adaptations and gene losses.</title>
        <authorList>
            <person name="Steindorff A.S."/>
            <person name="Aguilar-Pontes M.V."/>
            <person name="Robinson A.J."/>
            <person name="Andreopoulos B."/>
            <person name="LaButti K."/>
            <person name="Kuo A."/>
            <person name="Mondo S."/>
            <person name="Riley R."/>
            <person name="Otillar R."/>
            <person name="Haridas S."/>
            <person name="Lipzen A."/>
            <person name="Grimwood J."/>
            <person name="Schmutz J."/>
            <person name="Clum A."/>
            <person name="Reid I.D."/>
            <person name="Moisan M.C."/>
            <person name="Butler G."/>
            <person name="Nguyen T.T.M."/>
            <person name="Dewar K."/>
            <person name="Conant G."/>
            <person name="Drula E."/>
            <person name="Henrissat B."/>
            <person name="Hansel C."/>
            <person name="Singer S."/>
            <person name="Hutchinson M.I."/>
            <person name="de Vries R.P."/>
            <person name="Natvig D.O."/>
            <person name="Powell A.J."/>
            <person name="Tsang A."/>
            <person name="Grigoriev I.V."/>
        </authorList>
    </citation>
    <scope>NUCLEOTIDE SEQUENCE [LARGE SCALE GENOMIC DNA]</scope>
    <source>
        <strain evidence="2 3">CBS 494.80</strain>
    </source>
</reference>
<evidence type="ECO:0000313" key="3">
    <source>
        <dbReference type="Proteomes" id="UP001595075"/>
    </source>
</evidence>
<dbReference type="PANTHER" id="PTHR36681">
    <property type="entry name" value="NUCLEAR GTPASE, GERMINAL CENTER-ASSOCIATED, TANDEM DUPLICATE 3"/>
    <property type="match status" value="1"/>
</dbReference>
<name>A0ABR4BZN9_9HELO</name>
<evidence type="ECO:0000313" key="2">
    <source>
        <dbReference type="EMBL" id="KAL2063118.1"/>
    </source>
</evidence>
<comment type="caution">
    <text evidence="2">The sequence shown here is derived from an EMBL/GenBank/DDBJ whole genome shotgun (WGS) entry which is preliminary data.</text>
</comment>
<evidence type="ECO:0000259" key="1">
    <source>
        <dbReference type="Pfam" id="PF24564"/>
    </source>
</evidence>
<feature type="domain" description="DUF7605" evidence="1">
    <location>
        <begin position="383"/>
        <end position="553"/>
    </location>
</feature>
<accession>A0ABR4BZN9</accession>
<dbReference type="PANTHER" id="PTHR36681:SF3">
    <property type="entry name" value="NUCLEAR GTPASE, GERMINAL CENTER-ASSOCIATED, TANDEM DUPLICATE 3"/>
    <property type="match status" value="1"/>
</dbReference>
<dbReference type="EMBL" id="JAZHXI010000016">
    <property type="protein sequence ID" value="KAL2063118.1"/>
    <property type="molecule type" value="Genomic_DNA"/>
</dbReference>
<sequence>MGIDEQTRLEAKSKLAWDTLYAAFGSKPELTENYLRDTSDGAEARIQRKLQDWTATLEWPGDSHESGWLGTAETVSECKDQTRRFLSGNLWPFIKVIRIYLSSQVLRTGGFHDSNNARVAAAETYMNKCDEIFVVADINRVSTNRNVETIFQKALGSNLANGRPSQGVSLICTKSEDFDVDEIIDKFYSDRRLPDTRKVARLREKLDEIESEPERPGALQRRDECQNELNYIFMTARNDYIKSLVQRNHAALFQGRHLSVFCVSNKSYQHYRRRHGAHDLPVKGSGIPALRRHCHTIPAQAQFRIAHHFLTVSMKGLVQQVQLWLAGGSQETMPNDATVQRLLGTIQNELEQTTSESVAAALDSQKSIGKECLIQPMTTNLGIWTQSALTASMRWRALHHTQYRAFLRHYGDYGGTARCAPGNWNLELIESMVNDLSLCWDDIDNRLATSMDTLENLVTNSLEALLDQVENFNGAPLFANALRTMINATRYAFIESKERLETLLESIKRNATSNHHSAYIYKAMDPVYRACISDYGTGVTARSYDRIREAIGSIRSPVLFEAIRSQIRRELREVIKENLIELRRDIDEILAEIGDDIEMLRGSEARVLARNGDFLERLEIVLRSVTVEMDNIQLMADRIQNTATGTL</sequence>
<dbReference type="Proteomes" id="UP001595075">
    <property type="component" value="Unassembled WGS sequence"/>
</dbReference>